<dbReference type="Pfam" id="PF00431">
    <property type="entry name" value="CUB"/>
    <property type="match status" value="2"/>
</dbReference>
<dbReference type="PANTHER" id="PTHR24251:SF51">
    <property type="entry name" value="CUBILIN-LIKE"/>
    <property type="match status" value="1"/>
</dbReference>
<organism evidence="6 7">
    <name type="scientific">Pomacea canaliculata</name>
    <name type="common">Golden apple snail</name>
    <dbReference type="NCBI Taxonomy" id="400727"/>
    <lineage>
        <taxon>Eukaryota</taxon>
        <taxon>Metazoa</taxon>
        <taxon>Spiralia</taxon>
        <taxon>Lophotrochozoa</taxon>
        <taxon>Mollusca</taxon>
        <taxon>Gastropoda</taxon>
        <taxon>Caenogastropoda</taxon>
        <taxon>Architaenioglossa</taxon>
        <taxon>Ampullarioidea</taxon>
        <taxon>Ampullariidae</taxon>
        <taxon>Pomacea</taxon>
    </lineage>
</organism>
<dbReference type="PANTHER" id="PTHR24251">
    <property type="entry name" value="OVOCHYMASE-RELATED"/>
    <property type="match status" value="1"/>
</dbReference>
<keyword evidence="4" id="KW-0472">Membrane</keyword>
<accession>A0A2T7P3A6</accession>
<dbReference type="FunFam" id="2.60.120.290:FF:000005">
    <property type="entry name" value="Procollagen C-endopeptidase enhancer 1"/>
    <property type="match status" value="1"/>
</dbReference>
<name>A0A2T7P3A6_POMCA</name>
<dbReference type="STRING" id="400727.A0A2T7P3A6"/>
<dbReference type="SMART" id="SM00042">
    <property type="entry name" value="CUB"/>
    <property type="match status" value="2"/>
</dbReference>
<evidence type="ECO:0000256" key="2">
    <source>
        <dbReference type="ARBA" id="ARBA00023157"/>
    </source>
</evidence>
<sequence>MLQKQKDAAAAGCELWQVPPAVLRVSGCAGESCDWLIAHASRADLSDGGCHRVAVSMIWITTAVIGDQGTGAAAGGQAQAGHQQVATRDDWLPGRGASMTSGLLTFCLGVVMAVVLPLSQGEECQYHFTYQDGLQGTFTSPGFPEKYPMQIKCYYLFDAVNNGGVQIKFDVFHLEEKEDADSSCLYDYIDVYTVDSQGYKTVLGRYCGTQMPAPITSPQSRLLIEFVSDYTKPSTGFLGRYTFLDDNWQPFDHNDQYCGHGIREGPGGIIESPGFPRPFPPKVNCSWLIKVKDNEQVLIIIDALNIGSSSQCSRASLQLYDGYATNNTVPKDTLCGQMRSVIALRKKETTFITGSENEERSTGFRLIWTAFQLLERGTCPEFQCAGGVYCVEGVLCDKLPQYCISHALRCNSISNCGDHDDSDERKLSTVFTCSPVCDSMQCQQYLPVHLTLTCVPTGAREILIMTALIAIPSLAVVTLVALVIFCYRSKRVKKSTSQDQPLTSGYRQGSSKESFTSHRSVQQCVMHTSFIDSGNGACGSGEGAGGVCVAGAGAGLDDKLPALQLPDDMDIDDQQLQIPLPRLPDPNYRTHEKRASYHMKENFEDGSAIIAEI</sequence>
<evidence type="ECO:0000256" key="3">
    <source>
        <dbReference type="PROSITE-ProRule" id="PRU00059"/>
    </source>
</evidence>
<comment type="caution">
    <text evidence="6">The sequence shown here is derived from an EMBL/GenBank/DDBJ whole genome shotgun (WGS) entry which is preliminary data.</text>
</comment>
<dbReference type="SUPFAM" id="SSF49854">
    <property type="entry name" value="Spermadhesin, CUB domain"/>
    <property type="match status" value="2"/>
</dbReference>
<reference evidence="6 7" key="1">
    <citation type="submission" date="2018-04" db="EMBL/GenBank/DDBJ databases">
        <title>The genome of golden apple snail Pomacea canaliculata provides insight into stress tolerance and invasive adaptation.</title>
        <authorList>
            <person name="Liu C."/>
            <person name="Liu B."/>
            <person name="Ren Y."/>
            <person name="Zhang Y."/>
            <person name="Wang H."/>
            <person name="Li S."/>
            <person name="Jiang F."/>
            <person name="Yin L."/>
            <person name="Zhang G."/>
            <person name="Qian W."/>
            <person name="Fan W."/>
        </authorList>
    </citation>
    <scope>NUCLEOTIDE SEQUENCE [LARGE SCALE GENOMIC DNA]</scope>
    <source>
        <strain evidence="6">SZHN2017</strain>
        <tissue evidence="6">Muscle</tissue>
    </source>
</reference>
<feature type="disulfide bond" evidence="3">
    <location>
        <begin position="258"/>
        <end position="285"/>
    </location>
</feature>
<dbReference type="CDD" id="cd00041">
    <property type="entry name" value="CUB"/>
    <property type="match status" value="2"/>
</dbReference>
<keyword evidence="7" id="KW-1185">Reference proteome</keyword>
<dbReference type="PROSITE" id="PS01180">
    <property type="entry name" value="CUB"/>
    <property type="match status" value="2"/>
</dbReference>
<dbReference type="InterPro" id="IPR000859">
    <property type="entry name" value="CUB_dom"/>
</dbReference>
<dbReference type="OrthoDB" id="6055290at2759"/>
<evidence type="ECO:0000259" key="5">
    <source>
        <dbReference type="PROSITE" id="PS01180"/>
    </source>
</evidence>
<dbReference type="Proteomes" id="UP000245119">
    <property type="component" value="Linkage Group LG6"/>
</dbReference>
<feature type="domain" description="CUB" evidence="5">
    <location>
        <begin position="258"/>
        <end position="371"/>
    </location>
</feature>
<evidence type="ECO:0000313" key="7">
    <source>
        <dbReference type="Proteomes" id="UP000245119"/>
    </source>
</evidence>
<keyword evidence="2 3" id="KW-1015">Disulfide bond</keyword>
<protein>
    <recommendedName>
        <fullName evidence="5">CUB domain-containing protein</fullName>
    </recommendedName>
</protein>
<feature type="transmembrane region" description="Helical" evidence="4">
    <location>
        <begin position="462"/>
        <end position="487"/>
    </location>
</feature>
<dbReference type="Gene3D" id="2.60.120.290">
    <property type="entry name" value="Spermadhesin, CUB domain"/>
    <property type="match status" value="2"/>
</dbReference>
<feature type="domain" description="CUB" evidence="5">
    <location>
        <begin position="124"/>
        <end position="244"/>
    </location>
</feature>
<evidence type="ECO:0000256" key="1">
    <source>
        <dbReference type="ARBA" id="ARBA00022737"/>
    </source>
</evidence>
<keyword evidence="4" id="KW-0812">Transmembrane</keyword>
<comment type="caution">
    <text evidence="3">Lacks conserved residue(s) required for the propagation of feature annotation.</text>
</comment>
<dbReference type="EMBL" id="PZQS01000006">
    <property type="protein sequence ID" value="PVD27890.1"/>
    <property type="molecule type" value="Genomic_DNA"/>
</dbReference>
<gene>
    <name evidence="6" type="ORF">C0Q70_10465</name>
</gene>
<keyword evidence="4" id="KW-1133">Transmembrane helix</keyword>
<keyword evidence="1" id="KW-0677">Repeat</keyword>
<evidence type="ECO:0000256" key="4">
    <source>
        <dbReference type="SAM" id="Phobius"/>
    </source>
</evidence>
<proteinExistence type="predicted"/>
<dbReference type="AlphaFoldDB" id="A0A2T7P3A6"/>
<dbReference type="InterPro" id="IPR035914">
    <property type="entry name" value="Sperma_CUB_dom_sf"/>
</dbReference>
<evidence type="ECO:0000313" key="6">
    <source>
        <dbReference type="EMBL" id="PVD27890.1"/>
    </source>
</evidence>